<dbReference type="EMBL" id="JBHGPK010000001">
    <property type="protein sequence ID" value="MFC2248955.1"/>
    <property type="molecule type" value="Genomic_DNA"/>
</dbReference>
<reference evidence="3 5" key="1">
    <citation type="submission" date="2024-07" db="EMBL/GenBank/DDBJ databases">
        <title>Description of Labrys sedimenti sp. nov., isolated from a diclofenac-degrading enrichment culture.</title>
        <authorList>
            <person name="Tancsics A."/>
            <person name="Csepanyi A."/>
        </authorList>
    </citation>
    <scope>NUCLEOTIDE SEQUENCE [LARGE SCALE GENOMIC DNA]</scope>
    <source>
        <strain evidence="3 5">LMG 23578</strain>
    </source>
</reference>
<protein>
    <submittedName>
        <fullName evidence="3">Uncharacterized protein</fullName>
    </submittedName>
</protein>
<feature type="signal peptide" evidence="2">
    <location>
        <begin position="1"/>
        <end position="23"/>
    </location>
</feature>
<evidence type="ECO:0000313" key="4">
    <source>
        <dbReference type="EMBL" id="MFC2248955.1"/>
    </source>
</evidence>
<dbReference type="Proteomes" id="UP001555786">
    <property type="component" value="Unassembled WGS sequence"/>
</dbReference>
<comment type="caution">
    <text evidence="3">The sequence shown here is derived from an EMBL/GenBank/DDBJ whole genome shotgun (WGS) entry which is preliminary data.</text>
</comment>
<organism evidence="3 5">
    <name type="scientific">Labrys neptuniae</name>
    <dbReference type="NCBI Taxonomy" id="376174"/>
    <lineage>
        <taxon>Bacteria</taxon>
        <taxon>Pseudomonadati</taxon>
        <taxon>Pseudomonadota</taxon>
        <taxon>Alphaproteobacteria</taxon>
        <taxon>Hyphomicrobiales</taxon>
        <taxon>Xanthobacteraceae</taxon>
        <taxon>Labrys</taxon>
    </lineage>
</organism>
<feature type="compositionally biased region" description="Basic and acidic residues" evidence="1">
    <location>
        <begin position="84"/>
        <end position="97"/>
    </location>
</feature>
<evidence type="ECO:0000313" key="3">
    <source>
        <dbReference type="EMBL" id="MEW9304316.1"/>
    </source>
</evidence>
<dbReference type="RefSeq" id="WP_311936163.1">
    <property type="nucleotide sequence ID" value="NZ_JAVSCS010000014.1"/>
</dbReference>
<dbReference type="Proteomes" id="UP001595190">
    <property type="component" value="Unassembled WGS sequence"/>
</dbReference>
<evidence type="ECO:0000313" key="6">
    <source>
        <dbReference type="Proteomes" id="UP001595190"/>
    </source>
</evidence>
<dbReference type="EMBL" id="JBFNQD010000001">
    <property type="protein sequence ID" value="MEW9304316.1"/>
    <property type="molecule type" value="Genomic_DNA"/>
</dbReference>
<feature type="chain" id="PRO_5045032880" evidence="2">
    <location>
        <begin position="24"/>
        <end position="114"/>
    </location>
</feature>
<gene>
    <name evidence="3" type="ORF">ABXS05_02115</name>
    <name evidence="4" type="ORF">ACETRX_04960</name>
</gene>
<reference evidence="4 6" key="2">
    <citation type="submission" date="2024-09" db="EMBL/GenBank/DDBJ databases">
        <title>Description of Labrys sedimenti sp. nov., isolated from a diclofenac-degrading enrichment culture, and genome-based reclassification of Labrys portucalensis as a later heterotypic synonym of Labrys neptuniae.</title>
        <authorList>
            <person name="Tancsics A."/>
            <person name="Csepanyi A."/>
        </authorList>
    </citation>
    <scope>NUCLEOTIDE SEQUENCE [LARGE SCALE GENOMIC DNA]</scope>
    <source>
        <strain evidence="4 6">LMG 23412</strain>
    </source>
</reference>
<feature type="region of interest" description="Disordered" evidence="1">
    <location>
        <begin position="61"/>
        <end position="114"/>
    </location>
</feature>
<keyword evidence="5" id="KW-1185">Reference proteome</keyword>
<evidence type="ECO:0000256" key="2">
    <source>
        <dbReference type="SAM" id="SignalP"/>
    </source>
</evidence>
<keyword evidence="2" id="KW-0732">Signal</keyword>
<evidence type="ECO:0000313" key="5">
    <source>
        <dbReference type="Proteomes" id="UP001555786"/>
    </source>
</evidence>
<proteinExistence type="predicted"/>
<sequence length="114" mass="12692">MSRSVLVGVLAGAGIAFSSAASASVSAPLATPNVSSALQVQYYPPCPPGYKVTGHGVCKPSHYLKRHPGQDPYSENYQRTRRYYRYDDDQPGYDRRYQRPYYYNNGDDEGDGDD</sequence>
<evidence type="ECO:0000256" key="1">
    <source>
        <dbReference type="SAM" id="MobiDB-lite"/>
    </source>
</evidence>
<accession>A0ABV3PFA1</accession>
<name>A0ABV3PFA1_9HYPH</name>